<sequence>MCCFGKLCMLCTCLILVVVAIGLLFGFGVFKDGFHKIKDKVDFCDGGLCGGGRPFFPAPPPRF</sequence>
<protein>
    <submittedName>
        <fullName evidence="4">Uncharacterized protein LOC103491008</fullName>
    </submittedName>
</protein>
<keyword evidence="1" id="KW-1133">Transmembrane helix</keyword>
<dbReference type="SMR" id="A0A1S3BL26"/>
<reference evidence="4" key="2">
    <citation type="submission" date="2025-04" db="UniProtKB">
        <authorList>
            <consortium name="RefSeq"/>
        </authorList>
    </citation>
    <scope>IDENTIFICATION</scope>
</reference>
<gene>
    <name evidence="4" type="primary">LOC103491008</name>
    <name evidence="2" type="synonym">103491008</name>
</gene>
<evidence type="ECO:0000313" key="4">
    <source>
        <dbReference type="RefSeq" id="XP_008449006.1"/>
    </source>
</evidence>
<feature type="transmembrane region" description="Helical" evidence="1">
    <location>
        <begin position="7"/>
        <end position="30"/>
    </location>
</feature>
<dbReference type="Gramene" id="MELO3C014083.2.1">
    <property type="protein sequence ID" value="MELO3C014083.2.1"/>
    <property type="gene ID" value="MELO3C014083.2"/>
</dbReference>
<dbReference type="RefSeq" id="XP_008449006.1">
    <property type="nucleotide sequence ID" value="XM_008450784.2"/>
</dbReference>
<name>A0A1S3BL26_CUCME</name>
<dbReference type="Proteomes" id="UP001652600">
    <property type="component" value="Chromosome 6"/>
</dbReference>
<dbReference type="AlphaFoldDB" id="A0A1S3BL26"/>
<dbReference type="eggNOG" id="ENOG502SD9E">
    <property type="taxonomic scope" value="Eukaryota"/>
</dbReference>
<reference evidence="2" key="1">
    <citation type="submission" date="2023-03" db="UniProtKB">
        <authorList>
            <consortium name="EnsemblPlants"/>
        </authorList>
    </citation>
    <scope>IDENTIFICATION</scope>
</reference>
<proteinExistence type="predicted"/>
<evidence type="ECO:0000313" key="3">
    <source>
        <dbReference type="Proteomes" id="UP001652600"/>
    </source>
</evidence>
<dbReference type="PANTHER" id="PTHR36753:SF2">
    <property type="entry name" value="TRANSMEMBRANE PROTEIN"/>
    <property type="match status" value="1"/>
</dbReference>
<dbReference type="OrthoDB" id="1064107at2759"/>
<evidence type="ECO:0000256" key="1">
    <source>
        <dbReference type="SAM" id="Phobius"/>
    </source>
</evidence>
<organism evidence="3 4">
    <name type="scientific">Cucumis melo</name>
    <name type="common">Muskmelon</name>
    <dbReference type="NCBI Taxonomy" id="3656"/>
    <lineage>
        <taxon>Eukaryota</taxon>
        <taxon>Viridiplantae</taxon>
        <taxon>Streptophyta</taxon>
        <taxon>Embryophyta</taxon>
        <taxon>Tracheophyta</taxon>
        <taxon>Spermatophyta</taxon>
        <taxon>Magnoliopsida</taxon>
        <taxon>eudicotyledons</taxon>
        <taxon>Gunneridae</taxon>
        <taxon>Pentapetalae</taxon>
        <taxon>rosids</taxon>
        <taxon>fabids</taxon>
        <taxon>Cucurbitales</taxon>
        <taxon>Cucurbitaceae</taxon>
        <taxon>Benincaseae</taxon>
        <taxon>Cucumis</taxon>
    </lineage>
</organism>
<dbReference type="GeneID" id="103491008"/>
<accession>A0A1S3BL26</accession>
<keyword evidence="3" id="KW-1185">Reference proteome</keyword>
<keyword evidence="1" id="KW-0812">Transmembrane</keyword>
<dbReference type="EnsemblPlants" id="MELO3C014083.2.1">
    <property type="protein sequence ID" value="MELO3C014083.2.1"/>
    <property type="gene ID" value="MELO3C014083.2"/>
</dbReference>
<dbReference type="PANTHER" id="PTHR36753">
    <property type="entry name" value="TRANSMEMBRANE PROTEIN"/>
    <property type="match status" value="1"/>
</dbReference>
<dbReference type="KEGG" id="cmo:103491008"/>
<dbReference type="InParanoid" id="A0A1S3BL26"/>
<keyword evidence="1" id="KW-0472">Membrane</keyword>
<evidence type="ECO:0000313" key="2">
    <source>
        <dbReference type="EnsemblPlants" id="MELO3C014083.2.1"/>
    </source>
</evidence>